<dbReference type="PRINTS" id="PR00834">
    <property type="entry name" value="PROTEASES2C"/>
</dbReference>
<dbReference type="EMBL" id="JAMDMJ010000034">
    <property type="protein sequence ID" value="MCY9598684.1"/>
    <property type="molecule type" value="Genomic_DNA"/>
</dbReference>
<dbReference type="InterPro" id="IPR001478">
    <property type="entry name" value="PDZ"/>
</dbReference>
<evidence type="ECO:0000313" key="9">
    <source>
        <dbReference type="Proteomes" id="UP000288943"/>
    </source>
</evidence>
<dbReference type="OrthoDB" id="9758917at2"/>
<dbReference type="Gene3D" id="2.40.10.120">
    <property type="match status" value="1"/>
</dbReference>
<dbReference type="EMBL" id="CP026520">
    <property type="protein sequence ID" value="QAV16225.1"/>
    <property type="molecule type" value="Genomic_DNA"/>
</dbReference>
<evidence type="ECO:0000256" key="5">
    <source>
        <dbReference type="SAM" id="MobiDB-lite"/>
    </source>
</evidence>
<feature type="region of interest" description="Disordered" evidence="5">
    <location>
        <begin position="333"/>
        <end position="368"/>
    </location>
</feature>
<dbReference type="PANTHER" id="PTHR22939:SF129">
    <property type="entry name" value="SERINE PROTEASE HTRA2, MITOCHONDRIAL"/>
    <property type="match status" value="1"/>
</dbReference>
<keyword evidence="4" id="KW-0720">Serine protease</keyword>
<dbReference type="Proteomes" id="UP001527202">
    <property type="component" value="Unassembled WGS sequence"/>
</dbReference>
<dbReference type="InterPro" id="IPR041489">
    <property type="entry name" value="PDZ_6"/>
</dbReference>
<evidence type="ECO:0000256" key="2">
    <source>
        <dbReference type="ARBA" id="ARBA00022670"/>
    </source>
</evidence>
<evidence type="ECO:0000313" key="8">
    <source>
        <dbReference type="EMBL" id="QAV16225.1"/>
    </source>
</evidence>
<feature type="domain" description="PDZ" evidence="6">
    <location>
        <begin position="250"/>
        <end position="299"/>
    </location>
</feature>
<evidence type="ECO:0000256" key="1">
    <source>
        <dbReference type="ARBA" id="ARBA00010541"/>
    </source>
</evidence>
<accession>A0A410WPD2</accession>
<dbReference type="PANTHER" id="PTHR22939">
    <property type="entry name" value="SERINE PROTEASE FAMILY S1C HTRA-RELATED"/>
    <property type="match status" value="1"/>
</dbReference>
<sequence>MLNRNTFRLFGIVLAIVLAAASGFGFGTPVRAAADSDELPQIIARTSPSVVAIIGKPTGGKADKGTDKDRYDLAHGTGVIIKSNGVIVTNAHVVKSMSNLVIVTSDGKSHTGKVTNLDEQSDLALVKIEAAGLQTASFADPKSLRVGETVVAIGTPVSFALRNSVTVGIVSGIDRSVNDQYRLIQTDAAINPGNSGGALVNMKGEVVGINTLKYSEYGVDNLGFAIPVDTVDYVLKHFEAYGKVKRSFLGLKLEESWEAAVGLPSDDGLTVSHVEPGSPAEKAGIEEGDTLVSIGGKAVDTTVQYNEVLKQYLPGQSVKLTVQAGGKTVTREVALGEEKSEDARQTDNTDNTGLNTDRGKTKIGDSSQSWSMKYPSGLIKQFQSADGTVVRFADAKGDFTLSVSVEDQGDELSPALLLKTVGELKMGTILEKQYVKSGTQPYAKVTGKLGGMVYQIRLYQDHDKLYTLALTYSQDKENGTKAGPNSYGDLLDSFRTVFDRQDAKLKDIAKKKSGGGDEVSNEYGLTFALPDKWNESPYRDDVQYSNDTMSQGISIEVTSQTTGDTLDAWVKRDKTDFEETFAPSYRETSEVKQGTLDGMESREVTFSATMGDKWESIHRVYLVKEGYKYKFSIHYPKELKADETDKLLGTVISSIRLDVKKMDAGVGFIQDEQEILDKNRTIRYVDEDYGYTVKIPETWTRDYAEDYDDSQFEKGGASFYTFTGGYFAVDAEEGTDWQEKAAELNDGHEKSAEADADYKVKAEDVSLLGTTVRKFTVHYSVKKVGYEETEYVLSRNGKVYVITTRLNDAVHTEANAERLNKAVRSMVFGK</sequence>
<feature type="compositionally biased region" description="Basic and acidic residues" evidence="5">
    <location>
        <begin position="334"/>
        <end position="347"/>
    </location>
</feature>
<comment type="similarity">
    <text evidence="1">Belongs to the peptidase S1C family.</text>
</comment>
<dbReference type="PROSITE" id="PS50106">
    <property type="entry name" value="PDZ"/>
    <property type="match status" value="1"/>
</dbReference>
<dbReference type="Proteomes" id="UP000288943">
    <property type="component" value="Chromosome"/>
</dbReference>
<dbReference type="InterPro" id="IPR001940">
    <property type="entry name" value="Peptidase_S1C"/>
</dbReference>
<dbReference type="KEGG" id="pchi:PC41400_00325"/>
<reference evidence="8 9" key="1">
    <citation type="submission" date="2018-01" db="EMBL/GenBank/DDBJ databases">
        <title>The whole genome sequencing and assembly of Paenibacillus chitinolyticus KCCM 41400 strain.</title>
        <authorList>
            <person name="Kim J.-Y."/>
            <person name="Park M.-K."/>
            <person name="Lee Y.-J."/>
            <person name="Yi H."/>
            <person name="Bahn Y.-S."/>
            <person name="Kim J.F."/>
            <person name="Lee D.-W."/>
        </authorList>
    </citation>
    <scope>NUCLEOTIDE SEQUENCE [LARGE SCALE GENOMIC DNA]</scope>
    <source>
        <strain evidence="8 9">KCCM 41400</strain>
    </source>
</reference>
<evidence type="ECO:0000259" key="6">
    <source>
        <dbReference type="PROSITE" id="PS50106"/>
    </source>
</evidence>
<dbReference type="InterPro" id="IPR036034">
    <property type="entry name" value="PDZ_sf"/>
</dbReference>
<dbReference type="SMART" id="SM00228">
    <property type="entry name" value="PDZ"/>
    <property type="match status" value="1"/>
</dbReference>
<reference evidence="7 10" key="2">
    <citation type="submission" date="2022-05" db="EMBL/GenBank/DDBJ databases">
        <title>Genome Sequencing of Bee-Associated Microbes.</title>
        <authorList>
            <person name="Dunlap C."/>
        </authorList>
    </citation>
    <scope>NUCLEOTIDE SEQUENCE [LARGE SCALE GENOMIC DNA]</scope>
    <source>
        <strain evidence="7 10">NRRL B-23120</strain>
    </source>
</reference>
<dbReference type="GeneID" id="95373261"/>
<organism evidence="8 9">
    <name type="scientific">Paenibacillus chitinolyticus</name>
    <dbReference type="NCBI Taxonomy" id="79263"/>
    <lineage>
        <taxon>Bacteria</taxon>
        <taxon>Bacillati</taxon>
        <taxon>Bacillota</taxon>
        <taxon>Bacilli</taxon>
        <taxon>Bacillales</taxon>
        <taxon>Paenibacillaceae</taxon>
        <taxon>Paenibacillus</taxon>
    </lineage>
</organism>
<keyword evidence="3" id="KW-0378">Hydrolase</keyword>
<keyword evidence="2 8" id="KW-0645">Protease</keyword>
<dbReference type="GO" id="GO:0006508">
    <property type="term" value="P:proteolysis"/>
    <property type="evidence" value="ECO:0007669"/>
    <property type="project" value="UniProtKB-KW"/>
</dbReference>
<evidence type="ECO:0000313" key="7">
    <source>
        <dbReference type="EMBL" id="MCY9598684.1"/>
    </source>
</evidence>
<gene>
    <name evidence="7" type="ORF">M5X16_23295</name>
    <name evidence="8" type="ORF">PC41400_00325</name>
</gene>
<dbReference type="InterPro" id="IPR009003">
    <property type="entry name" value="Peptidase_S1_PA"/>
</dbReference>
<protein>
    <submittedName>
        <fullName evidence="7 8">Serine protease</fullName>
    </submittedName>
</protein>
<dbReference type="Gene3D" id="2.30.42.10">
    <property type="match status" value="1"/>
</dbReference>
<dbReference type="AlphaFoldDB" id="A0A410WPD2"/>
<dbReference type="SUPFAM" id="SSF50494">
    <property type="entry name" value="Trypsin-like serine proteases"/>
    <property type="match status" value="1"/>
</dbReference>
<evidence type="ECO:0000256" key="4">
    <source>
        <dbReference type="ARBA" id="ARBA00022825"/>
    </source>
</evidence>
<evidence type="ECO:0000313" key="10">
    <source>
        <dbReference type="Proteomes" id="UP001527202"/>
    </source>
</evidence>
<proteinExistence type="inferred from homology"/>
<dbReference type="GO" id="GO:0004252">
    <property type="term" value="F:serine-type endopeptidase activity"/>
    <property type="evidence" value="ECO:0007669"/>
    <property type="project" value="InterPro"/>
</dbReference>
<evidence type="ECO:0000256" key="3">
    <source>
        <dbReference type="ARBA" id="ARBA00022801"/>
    </source>
</evidence>
<keyword evidence="10" id="KW-1185">Reference proteome</keyword>
<dbReference type="Pfam" id="PF17820">
    <property type="entry name" value="PDZ_6"/>
    <property type="match status" value="1"/>
</dbReference>
<name>A0A410WPD2_9BACL</name>
<dbReference type="CDD" id="cd06779">
    <property type="entry name" value="cpPDZ_Deg_HtrA-like"/>
    <property type="match status" value="1"/>
</dbReference>
<dbReference type="Pfam" id="PF13365">
    <property type="entry name" value="Trypsin_2"/>
    <property type="match status" value="1"/>
</dbReference>
<dbReference type="SUPFAM" id="SSF50156">
    <property type="entry name" value="PDZ domain-like"/>
    <property type="match status" value="1"/>
</dbReference>
<dbReference type="RefSeq" id="WP_042231258.1">
    <property type="nucleotide sequence ID" value="NZ_CP026520.1"/>
</dbReference>